<dbReference type="Pfam" id="PF25354">
    <property type="entry name" value="Ig_NUP210_16th"/>
    <property type="match status" value="1"/>
</dbReference>
<feature type="region of interest" description="Disordered" evidence="1">
    <location>
        <begin position="3287"/>
        <end position="3307"/>
    </location>
</feature>
<dbReference type="InterPro" id="IPR045828">
    <property type="entry name" value="PKD_Bacteroidetes"/>
</dbReference>
<dbReference type="InterPro" id="IPR057586">
    <property type="entry name" value="Ig_NUP210_16th"/>
</dbReference>
<feature type="compositionally biased region" description="Low complexity" evidence="1">
    <location>
        <begin position="223"/>
        <end position="242"/>
    </location>
</feature>
<feature type="compositionally biased region" description="Low complexity" evidence="1">
    <location>
        <begin position="729"/>
        <end position="739"/>
    </location>
</feature>
<keyword evidence="2" id="KW-0812">Transmembrane</keyword>
<reference evidence="4 5" key="1">
    <citation type="submission" date="2016-10" db="EMBL/GenBank/DDBJ databases">
        <authorList>
            <person name="Varghese N."/>
            <person name="Submissions S."/>
        </authorList>
    </citation>
    <scope>NUCLEOTIDE SEQUENCE [LARGE SCALE GENOMIC DNA]</scope>
    <source>
        <strain evidence="4 5">DSM 17997</strain>
    </source>
</reference>
<dbReference type="EMBL" id="FNQC01000001">
    <property type="protein sequence ID" value="SDY52353.1"/>
    <property type="molecule type" value="Genomic_DNA"/>
</dbReference>
<dbReference type="Pfam" id="PF02368">
    <property type="entry name" value="Big_2"/>
    <property type="match status" value="1"/>
</dbReference>
<evidence type="ECO:0000256" key="1">
    <source>
        <dbReference type="SAM" id="MobiDB-lite"/>
    </source>
</evidence>
<feature type="compositionally biased region" description="Gly residues" evidence="1">
    <location>
        <begin position="243"/>
        <end position="271"/>
    </location>
</feature>
<feature type="compositionally biased region" description="Gly residues" evidence="1">
    <location>
        <begin position="718"/>
        <end position="728"/>
    </location>
</feature>
<keyword evidence="5" id="KW-1185">Reference proteome</keyword>
<gene>
    <name evidence="4" type="ORF">SAMN05444412_101417</name>
</gene>
<feature type="compositionally biased region" description="Gly residues" evidence="1">
    <location>
        <begin position="740"/>
        <end position="761"/>
    </location>
</feature>
<proteinExistence type="predicted"/>
<dbReference type="InterPro" id="IPR003343">
    <property type="entry name" value="Big_2"/>
</dbReference>
<dbReference type="Proteomes" id="UP000199663">
    <property type="component" value="Unassembled WGS sequence"/>
</dbReference>
<dbReference type="Pfam" id="PF21722">
    <property type="entry name" value="Gly_rich_2"/>
    <property type="match status" value="2"/>
</dbReference>
<dbReference type="Pfam" id="PF19406">
    <property type="entry name" value="PKD_5"/>
    <property type="match status" value="1"/>
</dbReference>
<name>A0A1H3KJN8_9BACT</name>
<protein>
    <submittedName>
        <fullName evidence="4">Ig-like domain (Group 2)</fullName>
    </submittedName>
</protein>
<feature type="compositionally biased region" description="Gly residues" evidence="1">
    <location>
        <begin position="213"/>
        <end position="222"/>
    </location>
</feature>
<feature type="domain" description="BIG2" evidence="3">
    <location>
        <begin position="920"/>
        <end position="997"/>
    </location>
</feature>
<dbReference type="InterPro" id="IPR049304">
    <property type="entry name" value="Gly_rich_dom"/>
</dbReference>
<dbReference type="SUPFAM" id="SSF49373">
    <property type="entry name" value="Invasin/intimin cell-adhesion fragments"/>
    <property type="match status" value="4"/>
</dbReference>
<feature type="domain" description="BIG2" evidence="3">
    <location>
        <begin position="998"/>
        <end position="1077"/>
    </location>
</feature>
<evidence type="ECO:0000313" key="4">
    <source>
        <dbReference type="EMBL" id="SDY52353.1"/>
    </source>
</evidence>
<feature type="region of interest" description="Disordered" evidence="1">
    <location>
        <begin position="3348"/>
        <end position="3367"/>
    </location>
</feature>
<keyword evidence="2" id="KW-1133">Transmembrane helix</keyword>
<dbReference type="SMART" id="SM00635">
    <property type="entry name" value="BID_2"/>
    <property type="match status" value="4"/>
</dbReference>
<evidence type="ECO:0000259" key="3">
    <source>
        <dbReference type="SMART" id="SM00635"/>
    </source>
</evidence>
<feature type="domain" description="BIG2" evidence="3">
    <location>
        <begin position="844"/>
        <end position="914"/>
    </location>
</feature>
<feature type="region of interest" description="Disordered" evidence="1">
    <location>
        <begin position="213"/>
        <end position="288"/>
    </location>
</feature>
<feature type="domain" description="BIG2" evidence="3">
    <location>
        <begin position="771"/>
        <end position="839"/>
    </location>
</feature>
<sequence length="3652" mass="368075">MMLENFIFISGIFLFLFLIPIWIQKGDVFSVDQFLRSQLNRRFNGLSTSILALVKKGSVGVLVLGGMFFLGTGEVKGQCDVSQDFTNTSSLGTFTVPSGVTSITLEVWGAGGGGAGRGNNGTGGGGGGGAYSRSVLAVTPGADLRVSVGSGGGSNSAGGDSWVSTSTVVANAIILARGGLSPGNNIATGALGGNATTGVGNIRFSGGRGANAGTDGGGGGSSAGSAANGTNATGSSGANAPADGGGGGDGKIGTQGNGISGDIPGGGGGGAKRTNNGTRTGGNGANGQIRITYNASPNTSTSVAPNRTLCINVALSTVGNITHATTGASGIGTATGLPAGVTATWSSNTITISGTPTLAGTFNYSIPMTGGCTSGQAPATGTITVNSRPTPTFTAPPSGSICPGTSVTYTTQTGNTNYSWSVSGTAGTDYTITAGGIGTGSNTVTLTWLTPGSKTVTVNYTNSNGCASVTPGTNTITVTPNKSASTSPNPTVCAVSGNPNITHTTTGVTGIGTATGLPTGVTASFSGGLITISGNPTQLGTFNYSIPLIGTCGPDAFATGTITVTNCSCEEIFTSNGTFQVPLGVTQIIVETWGGGGRGATRTTSGRGGGGGGGGYSRSILTVSTGQNYNYTVGAGGNNSVINGGNTIFGSNIVVANGGSGATNNSETRGVGGVLGIGDVRYVGGNGATATTSGSGGGGSSASSTANGSIGAVTNGGTITGGGNGGDGTNSNSPGENGQIFGGGGGGARNNGSSQNGGTGGDGRIKITYTLTAGVVSGPQSICLGSTTTLSSTLAGGTWSSSNEAIATVNPTTGVVTGLSIGITAIRYTIVGSCAIATTSRTVFVTQPIIAGTLAGTQEVCIGGTSQFSSTTTNGTWSSNNTAVATVSSTGLVTGLTAGTATISYTLPASGGCPPSVATRIINVSAPPTAGTLSGGEEVCVGGNSTFSSTSTGGTWVSNNPTIASVNPSTGIVTGITPGTATLTYTVAGTGGCPNATATRSVTVTAAPIAGTLSGSDELCVGDDATFSSSMPGGTWSSSNSTIVSVNSTTGELIAVSAGTATITYTMTGTGGCADVTATRSVTVYALPNPTFIEEPTSDVCVGTSVIYSTQAGQFDYEWAVEGIEGTDYSITGGGIGTTNNTVSLIWLTAGTKEVSVNYSNVNGCNVNPIYNTITIDPLPLPAFTVQPTNPVCIGELVTYTTQVGQSNYSWTIPGIAGTDYNIIAGGIGTSSNSVTLEWQTNGSKTVTVNYSNANACTGVNPAFNTIVLDPLPVPTFTAQPANQVCIGDEVTYTTQAGQSNYTWIIPGTAGTDYYITAGGIGTTSNTVTIDWRTHGTKTVTVNYSNANGCTGVNPAFNTIVLDPLPVPTFTAQPANPVCIGDEVTYTTQAGQFNYTWSIPGTAGIDYNITAGDIGATSNTVTIEWLTNGTKTVNLNYQDANGCSGISPVSNTIEISIYTSIDIQPDLFGDLECFGDGFDPISVSATGSNLSYQWYVKPDNSDVSTNPGTSVSGAISASFTPPSTSEGTSFYYVVVTGNCGIEFSMLAGPFIVNPSGTLITVSPAVFDETICFEEGLFSELTVAALGDGGSAVTYQWYQNTTPDNFGGTLLTGKVSANFTPPSDVSVADGLPRYYYATASSSCGTVPTAISGAFIVNPPTAIDDESLAGATICEDDGPFAAISVTASGTGTLSYQWYANTTGVINTAIDPQVGTNSNSFTPLSNIPDANPRYYYVVVLSTNGCGPNVISTISGAFIVNPNNTVSAPSSTPTACINIAIPNITHTTTNAIGIGTPSGLPAGISAIWSANVITVSGTPTQSGAFTYSIPLTGGCGNAAATGTITVTPDMTVNTSQANGSTCINQNLAAITFNTILATGIGAPTGLPAGVIANWAGNVITISGTPTVSGSFNYSIPLTGGCGTAAATGSITVTPDMTVNSAQANGTTCINQTLTSITHSTTSATGIGSATGLPSGVIASWNANVITISGTPTQSGSFNYSIPLTGGCGTVAATGTITVTPTMTVTTAQANGTVCITESLTAITHNTTEATGIGAATGLPAGLTASWNANVITISGTPTISGNFNYSIPLSGGCGTVAASGTITVNPVPVINNIMASPICSGDTFIISPVNGTNGIVPAGTLYTWTFSNNPNVTGETAQATPQGTFSQTLTNTSNVNQTVTYTVTPRTAAGCTGATFEVAVVVKPRPTVNSIANQAAVCSGTPSTAVNFSGSGIAGVVYNWTNSNSSIGLPSSGTGNIPSFTTVNTGPAPISSTITVTPIANGCSGPSQTFTITVNPTPIVTVLADYCAVAGSVELVASSTVPGTTWLWNTGETTSSILVNTAGLFSVTGTSPNGCTATTFFSVAEELVVDGSFTNFDPANPTFFTEYTQNQAYYVNGNGSTGLWPEGYYAVNVNAQGNTTTNPPGYHSSFYGRDHTNNSIGDRNFMMVNGGALVSIPTGSPLRQPIIWEQTVTIEPNTEYYFSAWAMNLNPASPARLQFEINGVLVGTVLDLNGAPKPTSNAAVNLDNWRQFYSDPTWSSGDATTAVIRIVNLNTDLGGNDFGLDDISFGTLSPFIKLTSAVGTDDSQVVCENSPIIDIEYRVGGGLAGPVVENLPPGVTNTWNGVNLRFSGSPTQAGTYNYTIFTTGACLQVRATGTIVVRDTPTAGIIASDQTVCAGEDPAAIIGDAYAPQESGATISYRWELNTNLGTPNWIGVPGNPSGVNYDPPILPETTQYRRFTSSTVAGLSCESPPTAPVTITVQREPTAGSIATDQEICEGDDPAAFTSTIDGTGDGNITYRWEFTNASNPSWTTIAGASGATYDSPALSETTQFRRGTISTLNGVACESVPTSPVQVTVIPNNTVTPVDPNPTLCLNTISPVIITHNTTGATGIVPQSASVNYNLPNGVTPNWIAGVLTIQGTPTEFGVFNYSIPLTGGCGSVSATGIITVENPTYPIVAINVVNPTLGSSPPFTSTFTVYSNELTIGTYTINYSIDGANGGPNQTISVTVTTPGEFTFTSQPYSNEGTTILTINSIKKDTEVCTYYPPNNNTVPYGINCSAEFLNAGGNGVFYVPANIFQLTIQVFGEGLGGNTASQAKNVLPGGAIFIVFDGTNVFATEVPPTEPMADRLAQAIVSTTGGNGRIVINYDCTPPPPCSGSGDVFQYTDSEGYTVIRVTGDCSSWIWSAPDGLDEFEVLVVGGGGGGGFGAAAGGGGGGAAIYQQYLGITMNGLPGLQNAVFQMTPGGLGLGGTMTERSKSGEASIFTGPGFAYLGGNTFTNLNAAGGGGGGSTSADPLIRQGGAGASGGGGAANGTVASNGGTGTAGNNGGSANGQTSGYSGAGGGGVSTLGGDGTSSGSGAVMTGGTGGNGMMRSISGEEIYYGAGGGGTASGAITNEAGYGGSPYNGANGDQFFAGGNGNNNGMGQPATTYGSGGGAGRFGGSAGFQGVVYIRYPNFRILPIEYLFFNAEYNSFMRSGDLTWASAKEWENDRFEIERSVNNIKDWETIGQVTGAGYSDQPVAYAFQDMKLPLAGGNIFYRLKQFDFNGNSNYSVTKALKVDPMAGTTYWKVFPNPTTGDPVNMEMLDKGTYKDERITVRVISAIGVFEVIEGDSPTQLSAQLSLILRRKAAGIYTVEISWGAFQEYHKVILRR</sequence>
<dbReference type="InterPro" id="IPR008964">
    <property type="entry name" value="Invasin/intimin_cell_adhesion"/>
</dbReference>
<organism evidence="4 5">
    <name type="scientific">Rhodonellum ikkaensis</name>
    <dbReference type="NCBI Taxonomy" id="336829"/>
    <lineage>
        <taxon>Bacteria</taxon>
        <taxon>Pseudomonadati</taxon>
        <taxon>Bacteroidota</taxon>
        <taxon>Cytophagia</taxon>
        <taxon>Cytophagales</taxon>
        <taxon>Cytophagaceae</taxon>
        <taxon>Rhodonellum</taxon>
    </lineage>
</organism>
<accession>A0A1H3KJN8</accession>
<evidence type="ECO:0000313" key="5">
    <source>
        <dbReference type="Proteomes" id="UP000199663"/>
    </source>
</evidence>
<evidence type="ECO:0000256" key="2">
    <source>
        <dbReference type="SAM" id="Phobius"/>
    </source>
</evidence>
<dbReference type="Gene3D" id="2.60.40.1080">
    <property type="match status" value="4"/>
</dbReference>
<keyword evidence="2" id="KW-0472">Membrane</keyword>
<feature type="transmembrane region" description="Helical" evidence="2">
    <location>
        <begin position="6"/>
        <end position="23"/>
    </location>
</feature>
<feature type="region of interest" description="Disordered" evidence="1">
    <location>
        <begin position="690"/>
        <end position="761"/>
    </location>
</feature>
<comment type="caution">
    <text evidence="4">The sequence shown here is derived from an EMBL/GenBank/DDBJ whole genome shotgun (WGS) entry which is preliminary data.</text>
</comment>